<evidence type="ECO:0000259" key="2">
    <source>
        <dbReference type="Pfam" id="PF13670"/>
    </source>
</evidence>
<dbReference type="AlphaFoldDB" id="A0AAU7X928"/>
<dbReference type="InterPro" id="IPR025711">
    <property type="entry name" value="PepSY"/>
</dbReference>
<evidence type="ECO:0000256" key="1">
    <source>
        <dbReference type="SAM" id="MobiDB-lite"/>
    </source>
</evidence>
<feature type="region of interest" description="Disordered" evidence="1">
    <location>
        <begin position="85"/>
        <end position="111"/>
    </location>
</feature>
<accession>A0AAU7X928</accession>
<gene>
    <name evidence="3" type="ORF">ABS361_19745</name>
</gene>
<organism evidence="3">
    <name type="scientific">Methyloraptor flagellatus</name>
    <dbReference type="NCBI Taxonomy" id="3162530"/>
    <lineage>
        <taxon>Bacteria</taxon>
        <taxon>Pseudomonadati</taxon>
        <taxon>Pseudomonadota</taxon>
        <taxon>Alphaproteobacteria</taxon>
        <taxon>Hyphomicrobiales</taxon>
        <taxon>Ancalomicrobiaceae</taxon>
        <taxon>Methyloraptor</taxon>
    </lineage>
</organism>
<protein>
    <submittedName>
        <fullName evidence="3">PepSY domain-containing protein</fullName>
    </submittedName>
</protein>
<dbReference type="KEGG" id="mflg:ABS361_19745"/>
<dbReference type="EMBL" id="CP158568">
    <property type="protein sequence ID" value="XBY44243.1"/>
    <property type="molecule type" value="Genomic_DNA"/>
</dbReference>
<feature type="domain" description="PepSY" evidence="2">
    <location>
        <begin position="26"/>
        <end position="93"/>
    </location>
</feature>
<reference evidence="3" key="1">
    <citation type="submission" date="2024-06" db="EMBL/GenBank/DDBJ databases">
        <title>Methylostella associata gen. nov., sp. nov., a novel Ancalomicrobiaceae-affiliated facultatively methylotrophic bacteria that feed on methanotrophs of the genus Methylococcus.</title>
        <authorList>
            <person name="Saltykova V."/>
            <person name="Danilova O.V."/>
            <person name="Oshkin I.Y."/>
            <person name="Belova S.E."/>
            <person name="Pimenov N.V."/>
            <person name="Dedysh S.N."/>
        </authorList>
    </citation>
    <scope>NUCLEOTIDE SEQUENCE</scope>
    <source>
        <strain evidence="3">S20</strain>
    </source>
</reference>
<sequence length="111" mass="12130">MRPLRRLLAIGALTIGTLTFGAAPWTIAAYADGRCDVPLAEWQPREALQKKLEAQGWTVLRIRADDGCYKVVATDETGAMVKRKFDPRNLTPLARGGPGPGPGHHHGWDDD</sequence>
<proteinExistence type="predicted"/>
<name>A0AAU7X928_9HYPH</name>
<evidence type="ECO:0000313" key="3">
    <source>
        <dbReference type="EMBL" id="XBY44243.1"/>
    </source>
</evidence>
<dbReference type="RefSeq" id="WP_407049335.1">
    <property type="nucleotide sequence ID" value="NZ_CP158568.1"/>
</dbReference>
<dbReference type="Pfam" id="PF13670">
    <property type="entry name" value="PepSY_2"/>
    <property type="match status" value="1"/>
</dbReference>